<evidence type="ECO:0000256" key="1">
    <source>
        <dbReference type="SAM" id="MobiDB-lite"/>
    </source>
</evidence>
<dbReference type="OrthoDB" id="7169664at2"/>
<keyword evidence="2" id="KW-0472">Membrane</keyword>
<accession>A0A3L7A4I6</accession>
<dbReference type="AlphaFoldDB" id="A0A3L7A4I6"/>
<organism evidence="3 4">
    <name type="scientific">Xanthobacter tagetidis</name>
    <dbReference type="NCBI Taxonomy" id="60216"/>
    <lineage>
        <taxon>Bacteria</taxon>
        <taxon>Pseudomonadati</taxon>
        <taxon>Pseudomonadota</taxon>
        <taxon>Alphaproteobacteria</taxon>
        <taxon>Hyphomicrobiales</taxon>
        <taxon>Xanthobacteraceae</taxon>
        <taxon>Xanthobacter</taxon>
    </lineage>
</organism>
<feature type="transmembrane region" description="Helical" evidence="2">
    <location>
        <begin position="14"/>
        <end position="37"/>
    </location>
</feature>
<evidence type="ECO:0000256" key="2">
    <source>
        <dbReference type="SAM" id="Phobius"/>
    </source>
</evidence>
<evidence type="ECO:0000313" key="4">
    <source>
        <dbReference type="Proteomes" id="UP000269692"/>
    </source>
</evidence>
<dbReference type="Proteomes" id="UP000269692">
    <property type="component" value="Unassembled WGS sequence"/>
</dbReference>
<name>A0A3L7A4I6_9HYPH</name>
<dbReference type="EMBL" id="RCTF01000020">
    <property type="protein sequence ID" value="RLP74202.1"/>
    <property type="molecule type" value="Genomic_DNA"/>
</dbReference>
<keyword evidence="4" id="KW-1185">Reference proteome</keyword>
<evidence type="ECO:0000313" key="3">
    <source>
        <dbReference type="EMBL" id="RLP74202.1"/>
    </source>
</evidence>
<feature type="region of interest" description="Disordered" evidence="1">
    <location>
        <begin position="158"/>
        <end position="183"/>
    </location>
</feature>
<proteinExistence type="predicted"/>
<protein>
    <submittedName>
        <fullName evidence="3">DUF2125 domain-containing protein</fullName>
    </submittedName>
</protein>
<comment type="caution">
    <text evidence="3">The sequence shown here is derived from an EMBL/GenBank/DDBJ whole genome shotgun (WGS) entry which is preliminary data.</text>
</comment>
<reference evidence="3 4" key="1">
    <citation type="submission" date="2018-10" db="EMBL/GenBank/DDBJ databases">
        <title>Xanthobacter tagetidis genome sequencing and assembly.</title>
        <authorList>
            <person name="Maclea K.S."/>
            <person name="Goen A.E."/>
            <person name="Fatima S.A."/>
        </authorList>
    </citation>
    <scope>NUCLEOTIDE SEQUENCE [LARGE SCALE GENOMIC DNA]</scope>
    <source>
        <strain evidence="3 4">ATCC 700314</strain>
    </source>
</reference>
<dbReference type="Pfam" id="PF09898">
    <property type="entry name" value="DUF2125"/>
    <property type="match status" value="1"/>
</dbReference>
<dbReference type="InterPro" id="IPR018666">
    <property type="entry name" value="DUF2125"/>
</dbReference>
<sequence>MSDDAAPSARRKSWIVFVPLALFLLVAVIWSGVWVYASNRAEREIEAWVAREARLGRIWNCGERHLAGYPFRFELKCRSPSLETRGGDSIIITAASAQVVAQIWAPNHIVAEFQAPARVMDRGSGKSYAATWQVLQMSGVGDLSGQPQRFSVQVMEPRLQEAQDPGAAPAPAPAPATSAAAPGSGDAVIGAHLVEFHVRRTPGPSGALDNVDFAFGAKNARAAVLDRAGSPGPLDVTIQGTVTAAADLRPMPVEQRLRAWAAAGGVARLERLALTTPTVAATASGALSVDPAGLLNGKLDLGFAGFQDLVAGLGRAGAIPSDLAPIVSALAMVGKPTTVEGRRGVSYALSFNKGALRFGPLQVGFVPPLF</sequence>
<dbReference type="RefSeq" id="WP_121624982.1">
    <property type="nucleotide sequence ID" value="NZ_JACIIW010000007.1"/>
</dbReference>
<keyword evidence="2" id="KW-0812">Transmembrane</keyword>
<keyword evidence="2" id="KW-1133">Transmembrane helix</keyword>
<gene>
    <name evidence="3" type="ORF">D9R14_19280</name>
</gene>